<sequence>MAKSQHPIKAYCYAARDTSGVLSPLTFSRRHEAVGVVTKVGSKVEKFKIGDKVGVRCMVESCRSCQACATDYEQYCSKQIAIYGSRDVDGTQTYGGFSDTCLLKYFGLDKPGTKWVWLVLVALVMLLSRWPRLLVRKLLFSAPAMLRRKKRLQGLKRDLDTCIICVCLYIFMVSTRSSQEGIHIRNKCPAKMQNRGQRHEAVGVVTEVGSKVEKFKIGDKVGVGCMVESCRSCQACATDYEQYCSKQIAIYGSRDVDGTQTYGGFSDTWLQMSILSYIGLTICHLILVRLCSLGPAKKEYIYETNAQPKCKTEGKGKLEHLEYLDVSDNDLSGTFPTWGSFSKLTEESFKNNPRLEGPELMGSVRYDDNDGN</sequence>
<evidence type="ECO:0000256" key="3">
    <source>
        <dbReference type="ARBA" id="ARBA00023002"/>
    </source>
</evidence>
<keyword evidence="2" id="KW-0862">Zinc</keyword>
<dbReference type="PANTHER" id="PTHR42683">
    <property type="entry name" value="ALDEHYDE REDUCTASE"/>
    <property type="match status" value="1"/>
</dbReference>
<dbReference type="AlphaFoldDB" id="A0A2U1NWZ4"/>
<dbReference type="InterPro" id="IPR011032">
    <property type="entry name" value="GroES-like_sf"/>
</dbReference>
<feature type="domain" description="Alcohol dehydrogenase-like N-terminal" evidence="4">
    <location>
        <begin position="198"/>
        <end position="266"/>
    </location>
</feature>
<keyword evidence="3" id="KW-0560">Oxidoreductase</keyword>
<evidence type="ECO:0000256" key="1">
    <source>
        <dbReference type="ARBA" id="ARBA00022723"/>
    </source>
</evidence>
<evidence type="ECO:0000259" key="4">
    <source>
        <dbReference type="Pfam" id="PF08240"/>
    </source>
</evidence>
<evidence type="ECO:0000256" key="2">
    <source>
        <dbReference type="ARBA" id="ARBA00022833"/>
    </source>
</evidence>
<comment type="caution">
    <text evidence="5">The sequence shown here is derived from an EMBL/GenBank/DDBJ whole genome shotgun (WGS) entry which is preliminary data.</text>
</comment>
<feature type="domain" description="Alcohol dehydrogenase-like N-terminal" evidence="4">
    <location>
        <begin position="27"/>
        <end position="103"/>
    </location>
</feature>
<proteinExistence type="predicted"/>
<protein>
    <submittedName>
        <fullName evidence="5">Mannitol dehydrogenase</fullName>
    </submittedName>
</protein>
<dbReference type="InterPro" id="IPR013154">
    <property type="entry name" value="ADH-like_N"/>
</dbReference>
<name>A0A2U1NWZ4_ARTAN</name>
<dbReference type="GO" id="GO:0016616">
    <property type="term" value="F:oxidoreductase activity, acting on the CH-OH group of donors, NAD or NADP as acceptor"/>
    <property type="evidence" value="ECO:0007669"/>
    <property type="project" value="InterPro"/>
</dbReference>
<dbReference type="Pfam" id="PF08240">
    <property type="entry name" value="ADH_N"/>
    <property type="match status" value="2"/>
</dbReference>
<gene>
    <name evidence="5" type="ORF">CTI12_AA102090</name>
</gene>
<dbReference type="SUPFAM" id="SSF50129">
    <property type="entry name" value="GroES-like"/>
    <property type="match status" value="2"/>
</dbReference>
<keyword evidence="6" id="KW-1185">Reference proteome</keyword>
<reference evidence="5 6" key="1">
    <citation type="journal article" date="2018" name="Mol. Plant">
        <title>The genome of Artemisia annua provides insight into the evolution of Asteraceae family and artemisinin biosynthesis.</title>
        <authorList>
            <person name="Shen Q."/>
            <person name="Zhang L."/>
            <person name="Liao Z."/>
            <person name="Wang S."/>
            <person name="Yan T."/>
            <person name="Shi P."/>
            <person name="Liu M."/>
            <person name="Fu X."/>
            <person name="Pan Q."/>
            <person name="Wang Y."/>
            <person name="Lv Z."/>
            <person name="Lu X."/>
            <person name="Zhang F."/>
            <person name="Jiang W."/>
            <person name="Ma Y."/>
            <person name="Chen M."/>
            <person name="Hao X."/>
            <person name="Li L."/>
            <person name="Tang Y."/>
            <person name="Lv G."/>
            <person name="Zhou Y."/>
            <person name="Sun X."/>
            <person name="Brodelius P.E."/>
            <person name="Rose J.K.C."/>
            <person name="Tang K."/>
        </authorList>
    </citation>
    <scope>NUCLEOTIDE SEQUENCE [LARGE SCALE GENOMIC DNA]</scope>
    <source>
        <strain evidence="6">cv. Huhao1</strain>
        <tissue evidence="5">Leaf</tissue>
    </source>
</reference>
<dbReference type="OrthoDB" id="786472at2759"/>
<evidence type="ECO:0000313" key="5">
    <source>
        <dbReference type="EMBL" id="PWA78042.1"/>
    </source>
</evidence>
<dbReference type="GO" id="GO:0046872">
    <property type="term" value="F:metal ion binding"/>
    <property type="evidence" value="ECO:0007669"/>
    <property type="project" value="UniProtKB-KW"/>
</dbReference>
<organism evidence="5 6">
    <name type="scientific">Artemisia annua</name>
    <name type="common">Sweet wormwood</name>
    <dbReference type="NCBI Taxonomy" id="35608"/>
    <lineage>
        <taxon>Eukaryota</taxon>
        <taxon>Viridiplantae</taxon>
        <taxon>Streptophyta</taxon>
        <taxon>Embryophyta</taxon>
        <taxon>Tracheophyta</taxon>
        <taxon>Spermatophyta</taxon>
        <taxon>Magnoliopsida</taxon>
        <taxon>eudicotyledons</taxon>
        <taxon>Gunneridae</taxon>
        <taxon>Pentapetalae</taxon>
        <taxon>asterids</taxon>
        <taxon>campanulids</taxon>
        <taxon>Asterales</taxon>
        <taxon>Asteraceae</taxon>
        <taxon>Asteroideae</taxon>
        <taxon>Anthemideae</taxon>
        <taxon>Artemisiinae</taxon>
        <taxon>Artemisia</taxon>
    </lineage>
</organism>
<evidence type="ECO:0000313" key="6">
    <source>
        <dbReference type="Proteomes" id="UP000245207"/>
    </source>
</evidence>
<dbReference type="Gene3D" id="3.90.180.10">
    <property type="entry name" value="Medium-chain alcohol dehydrogenases, catalytic domain"/>
    <property type="match status" value="2"/>
</dbReference>
<accession>A0A2U1NWZ4</accession>
<dbReference type="Proteomes" id="UP000245207">
    <property type="component" value="Unassembled WGS sequence"/>
</dbReference>
<dbReference type="InterPro" id="IPR047109">
    <property type="entry name" value="CAD-like"/>
</dbReference>
<dbReference type="EMBL" id="PKPP01002045">
    <property type="protein sequence ID" value="PWA78042.1"/>
    <property type="molecule type" value="Genomic_DNA"/>
</dbReference>
<dbReference type="Gene3D" id="3.80.10.10">
    <property type="entry name" value="Ribonuclease Inhibitor"/>
    <property type="match status" value="1"/>
</dbReference>
<keyword evidence="1" id="KW-0479">Metal-binding</keyword>
<dbReference type="STRING" id="35608.A0A2U1NWZ4"/>
<dbReference type="InterPro" id="IPR032675">
    <property type="entry name" value="LRR_dom_sf"/>
</dbReference>